<dbReference type="InterPro" id="IPR025354">
    <property type="entry name" value="DUF4258"/>
</dbReference>
<dbReference type="Proteomes" id="UP000192656">
    <property type="component" value="Unassembled WGS sequence"/>
</dbReference>
<dbReference type="Pfam" id="PF14076">
    <property type="entry name" value="DUF4258"/>
    <property type="match status" value="1"/>
</dbReference>
<organism evidence="1 2">
    <name type="scientific">Fulvimarina manganoxydans</name>
    <dbReference type="NCBI Taxonomy" id="937218"/>
    <lineage>
        <taxon>Bacteria</taxon>
        <taxon>Pseudomonadati</taxon>
        <taxon>Pseudomonadota</taxon>
        <taxon>Alphaproteobacteria</taxon>
        <taxon>Hyphomicrobiales</taxon>
        <taxon>Aurantimonadaceae</taxon>
        <taxon>Fulvimarina</taxon>
    </lineage>
</organism>
<dbReference type="EMBL" id="FWXR01000011">
    <property type="protein sequence ID" value="SMC87850.1"/>
    <property type="molecule type" value="Genomic_DNA"/>
</dbReference>
<gene>
    <name evidence="1" type="ORF">SAMN06297251_11164</name>
</gene>
<name>A0A1W2CRJ7_9HYPH</name>
<evidence type="ECO:0008006" key="3">
    <source>
        <dbReference type="Google" id="ProtNLM"/>
    </source>
</evidence>
<reference evidence="1 2" key="1">
    <citation type="submission" date="2017-04" db="EMBL/GenBank/DDBJ databases">
        <authorList>
            <person name="Afonso C.L."/>
            <person name="Miller P.J."/>
            <person name="Scott M.A."/>
            <person name="Spackman E."/>
            <person name="Goraichik I."/>
            <person name="Dimitrov K.M."/>
            <person name="Suarez D.L."/>
            <person name="Swayne D.E."/>
        </authorList>
    </citation>
    <scope>NUCLEOTIDE SEQUENCE [LARGE SCALE GENOMIC DNA]</scope>
    <source>
        <strain evidence="1 2">CGMCC 1.10972</strain>
    </source>
</reference>
<protein>
    <recommendedName>
        <fullName evidence="3">DUF4258 domain-containing protein</fullName>
    </recommendedName>
</protein>
<evidence type="ECO:0000313" key="2">
    <source>
        <dbReference type="Proteomes" id="UP000192656"/>
    </source>
</evidence>
<keyword evidence="2" id="KW-1185">Reference proteome</keyword>
<sequence length="119" mass="13231">MTQAKAWTPTEATNGIRRFAKAKTLALTYKLHARERMAERGLIVGDVLYVLKNGFVHEAAVPATRVGYYKYCIESRTPNSGGRQVRLVVIPDERGPLIKIVTIMWVDEDATRAGSILGD</sequence>
<dbReference type="AlphaFoldDB" id="A0A1W2CRJ7"/>
<dbReference type="STRING" id="937218.SAMN06297251_11164"/>
<accession>A0A1W2CRJ7</accession>
<proteinExistence type="predicted"/>
<dbReference type="RefSeq" id="WP_170923283.1">
    <property type="nucleotide sequence ID" value="NZ_FWXR01000011.1"/>
</dbReference>
<evidence type="ECO:0000313" key="1">
    <source>
        <dbReference type="EMBL" id="SMC87850.1"/>
    </source>
</evidence>